<dbReference type="PANTHER" id="PTHR46268">
    <property type="entry name" value="STRESS RESPONSE PROTEIN NHAX"/>
    <property type="match status" value="1"/>
</dbReference>
<dbReference type="SUPFAM" id="SSF52402">
    <property type="entry name" value="Adenine nucleotide alpha hydrolases-like"/>
    <property type="match status" value="1"/>
</dbReference>
<dbReference type="InterPro" id="IPR006015">
    <property type="entry name" value="Universal_stress_UspA"/>
</dbReference>
<evidence type="ECO:0000313" key="3">
    <source>
        <dbReference type="EMBL" id="WOJ88161.1"/>
    </source>
</evidence>
<keyword evidence="4" id="KW-1185">Reference proteome</keyword>
<name>A0ABZ0HMY4_9HYPH</name>
<feature type="domain" description="UspA" evidence="2">
    <location>
        <begin position="1"/>
        <end position="140"/>
    </location>
</feature>
<sequence>MFRKILVPIDSAEPAIAELGVFLAAQLTALCDGAVRMIHVLPEIPYGFKEFLPPHVSATRENTVGSLFQDLAKKANIPAGRFSHILRTGVVYDEVLREAEDWGADLIIVGSHNPSMSTYLLGSNAQKIVRHANCSVLVARPHQDQHGTYWLVPPIAS</sequence>
<accession>A0ABZ0HMY4</accession>
<proteinExistence type="inferred from homology"/>
<dbReference type="Pfam" id="PF00582">
    <property type="entry name" value="Usp"/>
    <property type="match status" value="1"/>
</dbReference>
<organism evidence="3 4">
    <name type="scientific">Methylocapsa polymorpha</name>
    <dbReference type="NCBI Taxonomy" id="3080828"/>
    <lineage>
        <taxon>Bacteria</taxon>
        <taxon>Pseudomonadati</taxon>
        <taxon>Pseudomonadota</taxon>
        <taxon>Alphaproteobacteria</taxon>
        <taxon>Hyphomicrobiales</taxon>
        <taxon>Beijerinckiaceae</taxon>
        <taxon>Methylocapsa</taxon>
    </lineage>
</organism>
<dbReference type="RefSeq" id="WP_407337601.1">
    <property type="nucleotide sequence ID" value="NZ_CP136862.1"/>
</dbReference>
<reference evidence="3 4" key="1">
    <citation type="submission" date="2023-10" db="EMBL/GenBank/DDBJ databases">
        <title>Novel methanotroph of the genus Methylocapsa from a subarctic wetland.</title>
        <authorList>
            <person name="Belova S.E."/>
            <person name="Oshkin I.Y."/>
            <person name="Miroshnikov K."/>
            <person name="Dedysh S.N."/>
        </authorList>
    </citation>
    <scope>NUCLEOTIDE SEQUENCE [LARGE SCALE GENOMIC DNA]</scope>
    <source>
        <strain evidence="3 4">RX1</strain>
    </source>
</reference>
<dbReference type="Gene3D" id="3.40.50.620">
    <property type="entry name" value="HUPs"/>
    <property type="match status" value="1"/>
</dbReference>
<evidence type="ECO:0000256" key="1">
    <source>
        <dbReference type="ARBA" id="ARBA00008791"/>
    </source>
</evidence>
<dbReference type="CDD" id="cd00293">
    <property type="entry name" value="USP-like"/>
    <property type="match status" value="1"/>
</dbReference>
<protein>
    <submittedName>
        <fullName evidence="3">Universal stress protein</fullName>
    </submittedName>
</protein>
<dbReference type="InterPro" id="IPR006016">
    <property type="entry name" value="UspA"/>
</dbReference>
<gene>
    <name evidence="3" type="ORF">RZS28_09870</name>
</gene>
<dbReference type="PRINTS" id="PR01438">
    <property type="entry name" value="UNVRSLSTRESS"/>
</dbReference>
<dbReference type="PANTHER" id="PTHR46268:SF6">
    <property type="entry name" value="UNIVERSAL STRESS PROTEIN UP12"/>
    <property type="match status" value="1"/>
</dbReference>
<evidence type="ECO:0000313" key="4">
    <source>
        <dbReference type="Proteomes" id="UP001626536"/>
    </source>
</evidence>
<evidence type="ECO:0000259" key="2">
    <source>
        <dbReference type="Pfam" id="PF00582"/>
    </source>
</evidence>
<dbReference type="EMBL" id="CP136862">
    <property type="protein sequence ID" value="WOJ88161.1"/>
    <property type="molecule type" value="Genomic_DNA"/>
</dbReference>
<dbReference type="Proteomes" id="UP001626536">
    <property type="component" value="Chromosome"/>
</dbReference>
<dbReference type="InterPro" id="IPR014729">
    <property type="entry name" value="Rossmann-like_a/b/a_fold"/>
</dbReference>
<comment type="similarity">
    <text evidence="1">Belongs to the universal stress protein A family.</text>
</comment>